<dbReference type="GO" id="GO:0032259">
    <property type="term" value="P:methylation"/>
    <property type="evidence" value="ECO:0007669"/>
    <property type="project" value="UniProtKB-KW"/>
</dbReference>
<dbReference type="InterPro" id="IPR001214">
    <property type="entry name" value="SET_dom"/>
</dbReference>
<name>A0A2R5G5B8_9STRA</name>
<keyword evidence="4" id="KW-1185">Reference proteome</keyword>
<keyword evidence="3" id="KW-0808">Transferase</keyword>
<feature type="compositionally biased region" description="Low complexity" evidence="1">
    <location>
        <begin position="226"/>
        <end position="254"/>
    </location>
</feature>
<dbReference type="SUPFAM" id="SSF82199">
    <property type="entry name" value="SET domain"/>
    <property type="match status" value="1"/>
</dbReference>
<dbReference type="PANTHER" id="PTHR47332">
    <property type="entry name" value="SET DOMAIN-CONTAINING PROTEIN 5"/>
    <property type="match status" value="1"/>
</dbReference>
<evidence type="ECO:0000259" key="2">
    <source>
        <dbReference type="PROSITE" id="PS50280"/>
    </source>
</evidence>
<keyword evidence="3" id="KW-0489">Methyltransferase</keyword>
<dbReference type="InParanoid" id="A0A2R5G5B8"/>
<dbReference type="GO" id="GO:0008168">
    <property type="term" value="F:methyltransferase activity"/>
    <property type="evidence" value="ECO:0007669"/>
    <property type="project" value="UniProtKB-KW"/>
</dbReference>
<dbReference type="SMART" id="SM00317">
    <property type="entry name" value="SET"/>
    <property type="match status" value="1"/>
</dbReference>
<dbReference type="Proteomes" id="UP000241890">
    <property type="component" value="Unassembled WGS sequence"/>
</dbReference>
<reference evidence="3 4" key="1">
    <citation type="submission" date="2017-12" db="EMBL/GenBank/DDBJ databases">
        <title>Sequencing, de novo assembly and annotation of complete genome of a new Thraustochytrid species, strain FCC1311.</title>
        <authorList>
            <person name="Sedici K."/>
            <person name="Godart F."/>
            <person name="Aiese Cigliano R."/>
            <person name="Sanseverino W."/>
            <person name="Barakat M."/>
            <person name="Ortet P."/>
            <person name="Marechal E."/>
            <person name="Cagnac O."/>
            <person name="Amato A."/>
        </authorList>
    </citation>
    <scope>NUCLEOTIDE SEQUENCE [LARGE SCALE GENOMIC DNA]</scope>
</reference>
<dbReference type="InterPro" id="IPR046341">
    <property type="entry name" value="SET_dom_sf"/>
</dbReference>
<feature type="domain" description="SET" evidence="2">
    <location>
        <begin position="51"/>
        <end position="362"/>
    </location>
</feature>
<dbReference type="InterPro" id="IPR053185">
    <property type="entry name" value="SET_domain_protein"/>
</dbReference>
<feature type="region of interest" description="Disordered" evidence="1">
    <location>
        <begin position="118"/>
        <end position="295"/>
    </location>
</feature>
<comment type="caution">
    <text evidence="3">The sequence shown here is derived from an EMBL/GenBank/DDBJ whole genome shotgun (WGS) entry which is preliminary data.</text>
</comment>
<accession>A0A2R5G5B8</accession>
<evidence type="ECO:0000256" key="1">
    <source>
        <dbReference type="SAM" id="MobiDB-lite"/>
    </source>
</evidence>
<organism evidence="3 4">
    <name type="scientific">Hondaea fermentalgiana</name>
    <dbReference type="NCBI Taxonomy" id="2315210"/>
    <lineage>
        <taxon>Eukaryota</taxon>
        <taxon>Sar</taxon>
        <taxon>Stramenopiles</taxon>
        <taxon>Bigyra</taxon>
        <taxon>Labyrinthulomycetes</taxon>
        <taxon>Thraustochytrida</taxon>
        <taxon>Thraustochytriidae</taxon>
        <taxon>Hondaea</taxon>
    </lineage>
</organism>
<sequence length="509" mass="56840">MLIPSAADMDDLTSLAGVSDASWPSSPGSLQTIGGVTVDTIEEEQRPEDAVKVTRRTAAKGIGLRARRPFTPYEVVFAESPLLEFRRDEDIDRAVYHDLPDEARRAFFRLKDSCSSSNLLERTPSDMSTKSRTEHDDDDASSHRRRRSSCDDKSDRGSTTSSSARRKLVKSASSSSLSSASNNASSSKKRNSQKITKTKENMAINDEINTAIDEPDAVGRLRSDSQRSCISSSACSRRSSRTSALSSSGEGSAASEEDVSPSDMQQQQQQPVAASRRNPKACAGTSDSGDVKPEKTPMGVCETNAICLGGDYFAVLKYGARINHSCAPNLSYRFEEREHSRQVVFYALRHIEKGEELYLSYVDQSLPRDARRALLFERYRFKCKCESCSLKNDELEMAEARRENLAAMDNKIYEAIETEDFDNALEIVDRRLDLLKEEPGLQTPLLMLRTEFDALRICEKMTNIDGMTRWICAATEHARIAHGEASLIYAELCHKTRDIQLLEHIDNFH</sequence>
<dbReference type="EMBL" id="BEYU01000015">
    <property type="protein sequence ID" value="GBG25735.1"/>
    <property type="molecule type" value="Genomic_DNA"/>
</dbReference>
<dbReference type="OrthoDB" id="68936at2759"/>
<dbReference type="Gene3D" id="2.170.270.10">
    <property type="entry name" value="SET domain"/>
    <property type="match status" value="1"/>
</dbReference>
<dbReference type="PANTHER" id="PTHR47332:SF4">
    <property type="entry name" value="SET DOMAIN-CONTAINING PROTEIN 5"/>
    <property type="match status" value="1"/>
</dbReference>
<evidence type="ECO:0000313" key="3">
    <source>
        <dbReference type="EMBL" id="GBG25735.1"/>
    </source>
</evidence>
<dbReference type="AlphaFoldDB" id="A0A2R5G5B8"/>
<protein>
    <submittedName>
        <fullName evidence="3">N-lysine methyltransferase SMYD2</fullName>
    </submittedName>
</protein>
<dbReference type="PROSITE" id="PS50280">
    <property type="entry name" value="SET"/>
    <property type="match status" value="1"/>
</dbReference>
<proteinExistence type="predicted"/>
<dbReference type="CDD" id="cd20071">
    <property type="entry name" value="SET_SMYD"/>
    <property type="match status" value="1"/>
</dbReference>
<evidence type="ECO:0000313" key="4">
    <source>
        <dbReference type="Proteomes" id="UP000241890"/>
    </source>
</evidence>
<gene>
    <name evidence="3" type="ORF">FCC1311_019542</name>
</gene>
<feature type="compositionally biased region" description="Polar residues" evidence="1">
    <location>
        <begin position="118"/>
        <end position="128"/>
    </location>
</feature>
<dbReference type="Pfam" id="PF00856">
    <property type="entry name" value="SET"/>
    <property type="match status" value="1"/>
</dbReference>
<feature type="compositionally biased region" description="Low complexity" evidence="1">
    <location>
        <begin position="170"/>
        <end position="186"/>
    </location>
</feature>